<keyword evidence="3" id="KW-1185">Reference proteome</keyword>
<dbReference type="Proteomes" id="UP000198873">
    <property type="component" value="Unassembled WGS sequence"/>
</dbReference>
<proteinExistence type="predicted"/>
<dbReference type="AlphaFoldDB" id="A0A1I6TFX6"/>
<evidence type="ECO:0000313" key="3">
    <source>
        <dbReference type="Proteomes" id="UP000198873"/>
    </source>
</evidence>
<keyword evidence="1" id="KW-1133">Transmembrane helix</keyword>
<protein>
    <recommendedName>
        <fullName evidence="4">DUF3558 domain-containing protein</fullName>
    </recommendedName>
</protein>
<feature type="transmembrane region" description="Helical" evidence="1">
    <location>
        <begin position="31"/>
        <end position="50"/>
    </location>
</feature>
<keyword evidence="1" id="KW-0812">Transmembrane</keyword>
<keyword evidence="1" id="KW-0472">Membrane</keyword>
<dbReference type="RefSeq" id="WP_093843281.1">
    <property type="nucleotide sequence ID" value="NZ_FPAB01000004.1"/>
</dbReference>
<organism evidence="2 3">
    <name type="scientific">Streptomyces harbinensis</name>
    <dbReference type="NCBI Taxonomy" id="1176198"/>
    <lineage>
        <taxon>Bacteria</taxon>
        <taxon>Bacillati</taxon>
        <taxon>Actinomycetota</taxon>
        <taxon>Actinomycetes</taxon>
        <taxon>Kitasatosporales</taxon>
        <taxon>Streptomycetaceae</taxon>
        <taxon>Streptomyces</taxon>
    </lineage>
</organism>
<dbReference type="EMBL" id="FPAB01000004">
    <property type="protein sequence ID" value="SFS88085.1"/>
    <property type="molecule type" value="Genomic_DNA"/>
</dbReference>
<name>A0A1I6TFX6_9ACTN</name>
<dbReference type="STRING" id="1176198.SAMN05444716_104626"/>
<evidence type="ECO:0008006" key="4">
    <source>
        <dbReference type="Google" id="ProtNLM"/>
    </source>
</evidence>
<evidence type="ECO:0000256" key="1">
    <source>
        <dbReference type="SAM" id="Phobius"/>
    </source>
</evidence>
<gene>
    <name evidence="2" type="ORF">SAMN05444716_104626</name>
</gene>
<reference evidence="3" key="1">
    <citation type="submission" date="2016-10" db="EMBL/GenBank/DDBJ databases">
        <authorList>
            <person name="Varghese N."/>
            <person name="Submissions S."/>
        </authorList>
    </citation>
    <scope>NUCLEOTIDE SEQUENCE [LARGE SCALE GENOMIC DNA]</scope>
    <source>
        <strain evidence="3">CGMCC 4.7047</strain>
    </source>
</reference>
<accession>A0A1I6TFX6</accession>
<evidence type="ECO:0000313" key="2">
    <source>
        <dbReference type="EMBL" id="SFS88085.1"/>
    </source>
</evidence>
<sequence length="385" mass="41845">MTADAEGREGDRGPGMWWGRLARALPQGRRALLAAGLAGLLIGAGTVTWWEEAGPFQDGSARSCWDSLTGADLPLRADREKWGEAQDVRAEEVAPLRSSPTGHCRITDGWNTLRVRVHQPSSWQAEIKPVAADSWPWTLTHVTSDMTWLGGELRGMASSTRAWLALPASCASPTAWDGPVIVDISIGGEEIRGADEEYRTVRDSLARTVTRVANGTMRELGCDGEFPLPEDLPDPIAGERVSPERLCGIEGLALPEEYQERFVYERAGHDGGPARSCELSTPVLGEAVRLTTIEDPGIARSLRGAEHGLGEMVVADQGYDRGRGEIGPRLALFHARCQTGDVTFAMHHVIQAREHRGLTREVFADYVEAEAERIGCGPLTIRPAD</sequence>